<proteinExistence type="inferred from homology"/>
<feature type="domain" description="Serine/threonine specific protein phosphatases" evidence="2">
    <location>
        <begin position="143"/>
        <end position="148"/>
    </location>
</feature>
<evidence type="ECO:0000259" key="2">
    <source>
        <dbReference type="PROSITE" id="PS00125"/>
    </source>
</evidence>
<comment type="catalytic activity">
    <reaction evidence="1">
        <text>O-phospho-L-threonyl-[protein] + H2O = L-threonyl-[protein] + phosphate</text>
        <dbReference type="Rhea" id="RHEA:47004"/>
        <dbReference type="Rhea" id="RHEA-COMP:11060"/>
        <dbReference type="Rhea" id="RHEA-COMP:11605"/>
        <dbReference type="ChEBI" id="CHEBI:15377"/>
        <dbReference type="ChEBI" id="CHEBI:30013"/>
        <dbReference type="ChEBI" id="CHEBI:43474"/>
        <dbReference type="ChEBI" id="CHEBI:61977"/>
        <dbReference type="EC" id="3.1.3.16"/>
    </reaction>
</comment>
<dbReference type="InterPro" id="IPR029052">
    <property type="entry name" value="Metallo-depent_PP-like"/>
</dbReference>
<organism evidence="3 4">
    <name type="scientific">Stentor coeruleus</name>
    <dbReference type="NCBI Taxonomy" id="5963"/>
    <lineage>
        <taxon>Eukaryota</taxon>
        <taxon>Sar</taxon>
        <taxon>Alveolata</taxon>
        <taxon>Ciliophora</taxon>
        <taxon>Postciliodesmatophora</taxon>
        <taxon>Heterotrichea</taxon>
        <taxon>Heterotrichida</taxon>
        <taxon>Stentoridae</taxon>
        <taxon>Stentor</taxon>
    </lineage>
</organism>
<dbReference type="PRINTS" id="PR00114">
    <property type="entry name" value="STPHPHTASE"/>
</dbReference>
<reference evidence="3 4" key="1">
    <citation type="submission" date="2016-11" db="EMBL/GenBank/DDBJ databases">
        <title>The macronuclear genome of Stentor coeruleus: a giant cell with tiny introns.</title>
        <authorList>
            <person name="Slabodnick M."/>
            <person name="Ruby J.G."/>
            <person name="Reiff S.B."/>
            <person name="Swart E.C."/>
            <person name="Gosai S."/>
            <person name="Prabakaran S."/>
            <person name="Witkowska E."/>
            <person name="Larue G.E."/>
            <person name="Fisher S."/>
            <person name="Freeman R.M."/>
            <person name="Gunawardena J."/>
            <person name="Chu W."/>
            <person name="Stover N.A."/>
            <person name="Gregory B.D."/>
            <person name="Nowacki M."/>
            <person name="Derisi J."/>
            <person name="Roy S.W."/>
            <person name="Marshall W.F."/>
            <person name="Sood P."/>
        </authorList>
    </citation>
    <scope>NUCLEOTIDE SEQUENCE [LARGE SCALE GENOMIC DNA]</scope>
    <source>
        <strain evidence="3">WM001</strain>
    </source>
</reference>
<dbReference type="SUPFAM" id="SSF56300">
    <property type="entry name" value="Metallo-dependent phosphatases"/>
    <property type="match status" value="1"/>
</dbReference>
<evidence type="ECO:0000313" key="3">
    <source>
        <dbReference type="EMBL" id="OMJ87850.1"/>
    </source>
</evidence>
<dbReference type="InterPro" id="IPR004843">
    <property type="entry name" value="Calcineurin-like_PHP"/>
</dbReference>
<accession>A0A1R2CFY2</accession>
<dbReference type="PANTHER" id="PTHR45673">
    <property type="entry name" value="SERINE/THREONINE-PROTEIN PHOSPHATASE 2B CATALYTIC SUBUNIT 1-RELATED"/>
    <property type="match status" value="1"/>
</dbReference>
<dbReference type="SMART" id="SM00156">
    <property type="entry name" value="PP2Ac"/>
    <property type="match status" value="1"/>
</dbReference>
<dbReference type="AlphaFoldDB" id="A0A1R2CFY2"/>
<dbReference type="Gene3D" id="3.60.21.10">
    <property type="match status" value="1"/>
</dbReference>
<dbReference type="PROSITE" id="PS00125">
    <property type="entry name" value="SER_THR_PHOSPHATASE"/>
    <property type="match status" value="1"/>
</dbReference>
<dbReference type="Proteomes" id="UP000187209">
    <property type="component" value="Unassembled WGS sequence"/>
</dbReference>
<dbReference type="InterPro" id="IPR006186">
    <property type="entry name" value="Ser/Thr-sp_prot-phosphatase"/>
</dbReference>
<name>A0A1R2CFY2_9CILI</name>
<dbReference type="GO" id="GO:0097720">
    <property type="term" value="P:calcineurin-mediated signaling"/>
    <property type="evidence" value="ECO:0007669"/>
    <property type="project" value="InterPro"/>
</dbReference>
<protein>
    <recommendedName>
        <fullName evidence="1">Serine/threonine-protein phosphatase</fullName>
        <ecNumber evidence="1">3.1.3.16</ecNumber>
    </recommendedName>
</protein>
<comment type="similarity">
    <text evidence="1">Belongs to the PPP phosphatase family.</text>
</comment>
<gene>
    <name evidence="3" type="ORF">SteCoe_10331</name>
</gene>
<comment type="caution">
    <text evidence="3">The sequence shown here is derived from an EMBL/GenBank/DDBJ whole genome shotgun (WGS) entry which is preliminary data.</text>
</comment>
<keyword evidence="4" id="KW-1185">Reference proteome</keyword>
<evidence type="ECO:0000313" key="4">
    <source>
        <dbReference type="Proteomes" id="UP000187209"/>
    </source>
</evidence>
<dbReference type="InterPro" id="IPR043360">
    <property type="entry name" value="PP2B"/>
</dbReference>
<dbReference type="OrthoDB" id="282592at2759"/>
<dbReference type="EC" id="3.1.3.16" evidence="1"/>
<sequence length="464" mass="53913">MEPLKDPLNDRIVSHLPLPPQRPLPIDILIKPFSNLPCWKFLKDHLTQEGKLTKSSVIFLISQARFIFESESNIIELFDPVTIVGDLHGQFYDLLKIIEIGGNPEDTKYLFLGDYVDRGHFSIEIILLMYALKINFPKTFFMLRGNHETRQMTSHHNFRKEVLYKYDLETYELIMESFDAMPLACVINGKFLGVHGGISGKLNGLDDILKINRFVEPPHDGLYCDLLWSDPVDNTSGDLPENFVHNETRSCSCVYGLKAAKTFLKRNGLISIIRAHEVEMEGYKMYKWNGKQKFPTVTTIFSAPNYCGTYKNKGAVLRLDDSTINILQISRSPEPFVLPSQQNLFTWSIPFIIDRTLSMLNFILEHNDENENENIPSEDNNYIEQMFEEMHDHRKATLASKIRHASKIALKVKEMKEKNHLTHINRENNDYDDRNIEELEIEKAIEIFEKMKDRDKENEKRPQV</sequence>
<dbReference type="EMBL" id="MPUH01000166">
    <property type="protein sequence ID" value="OMJ87850.1"/>
    <property type="molecule type" value="Genomic_DNA"/>
</dbReference>
<dbReference type="Pfam" id="PF00149">
    <property type="entry name" value="Metallophos"/>
    <property type="match status" value="1"/>
</dbReference>
<keyword evidence="1" id="KW-0378">Hydrolase</keyword>
<evidence type="ECO:0000256" key="1">
    <source>
        <dbReference type="RuleBase" id="RU004273"/>
    </source>
</evidence>
<dbReference type="GO" id="GO:0033192">
    <property type="term" value="F:calmodulin-dependent protein phosphatase activity"/>
    <property type="evidence" value="ECO:0007669"/>
    <property type="project" value="InterPro"/>
</dbReference>